<dbReference type="RefSeq" id="XP_010258055.1">
    <property type="nucleotide sequence ID" value="XM_010259753.2"/>
</dbReference>
<dbReference type="InterPro" id="IPR046341">
    <property type="entry name" value="SET_dom_sf"/>
</dbReference>
<dbReference type="InterPro" id="IPR001214">
    <property type="entry name" value="SET_dom"/>
</dbReference>
<dbReference type="Gene3D" id="1.25.40.10">
    <property type="entry name" value="Tetratricopeptide repeat domain"/>
    <property type="match status" value="1"/>
</dbReference>
<dbReference type="GeneID" id="104597947"/>
<evidence type="ECO:0000313" key="2">
    <source>
        <dbReference type="Proteomes" id="UP000189703"/>
    </source>
</evidence>
<gene>
    <name evidence="3" type="primary">LOC104597947</name>
</gene>
<keyword evidence="2" id="KW-1185">Reference proteome</keyword>
<dbReference type="SMART" id="SM00028">
    <property type="entry name" value="TPR"/>
    <property type="match status" value="2"/>
</dbReference>
<dbReference type="PANTHER" id="PTHR47643:SF2">
    <property type="entry name" value="TPR DOMAIN PROTEIN (AFU_ORTHOLOGUE AFUA_5G12710)"/>
    <property type="match status" value="1"/>
</dbReference>
<dbReference type="eggNOG" id="KOG2084">
    <property type="taxonomic scope" value="Eukaryota"/>
</dbReference>
<dbReference type="InterPro" id="IPR011990">
    <property type="entry name" value="TPR-like_helical_dom_sf"/>
</dbReference>
<sequence length="542" mass="61005">MKEEKQDQKMEEEMMQQLRSKATELLLREEWIESIKLYSHYLSLCQEQLLIFHEMSGTEQVSKLHKSLCLAFSNRAEARTRLGYLSDALEDCDRALEIEPTHSKTLLCKGKILLVLNRYSMASDCFKRVASVELQIGGNCETVHEYLDRCKKLEFQSRTGVLDLSEWVLSGFRGKPPELAEYIGAIQIKKSEHSGRGLFATKDIEAGTLLLVTKAVATGRGILPKPGEDSSDSARLVMWKDLVDKVLDAASKCSKTHHLIRNLSRGEDEDGLEIPVISFFKPDGTDESLFSKEKPNVGSIVNILDVNSLTEDAISAKVLGKNSDYYGVGLWILASFINHSCNPNARRLHIGDHVVIHASRDVKAGEEITSAYFDVLVPLNKRREMSKTWGFHCRCRRCKFEEEINCRGEIREFEAAAERGLDMGAVVVGLEENMRRWMVKGKEKGYLRASFWAAFSGAFRSDKSMRRWGIRIPAMEAVVESVAEAVGADERILRVVVEGLKRNGGGGIVQMERALKLGRGVYGRVLKKQAMKAFLELSRIHD</sequence>
<dbReference type="AlphaFoldDB" id="A0A1U7ZWD9"/>
<dbReference type="PROSITE" id="PS50280">
    <property type="entry name" value="SET"/>
    <property type="match status" value="1"/>
</dbReference>
<dbReference type="STRING" id="4432.A0A1U7ZWD9"/>
<evidence type="ECO:0000313" key="3">
    <source>
        <dbReference type="RefSeq" id="XP_010258055.1"/>
    </source>
</evidence>
<protein>
    <submittedName>
        <fullName evidence="3">Uncharacterized protein LOC104597947</fullName>
    </submittedName>
</protein>
<dbReference type="InParanoid" id="A0A1U7ZWD9"/>
<reference evidence="3" key="1">
    <citation type="submission" date="2025-08" db="UniProtKB">
        <authorList>
            <consortium name="RefSeq"/>
        </authorList>
    </citation>
    <scope>IDENTIFICATION</scope>
</reference>
<organism evidence="2 3">
    <name type="scientific">Nelumbo nucifera</name>
    <name type="common">Sacred lotus</name>
    <dbReference type="NCBI Taxonomy" id="4432"/>
    <lineage>
        <taxon>Eukaryota</taxon>
        <taxon>Viridiplantae</taxon>
        <taxon>Streptophyta</taxon>
        <taxon>Embryophyta</taxon>
        <taxon>Tracheophyta</taxon>
        <taxon>Spermatophyta</taxon>
        <taxon>Magnoliopsida</taxon>
        <taxon>Proteales</taxon>
        <taxon>Nelumbonaceae</taxon>
        <taxon>Nelumbo</taxon>
    </lineage>
</organism>
<dbReference type="OMA" id="FAYFDPL"/>
<dbReference type="Gene3D" id="2.170.270.10">
    <property type="entry name" value="SET domain"/>
    <property type="match status" value="1"/>
</dbReference>
<accession>A0A1U7ZWD9</accession>
<dbReference type="SUPFAM" id="SSF82199">
    <property type="entry name" value="SET domain"/>
    <property type="match status" value="1"/>
</dbReference>
<dbReference type="CDD" id="cd20071">
    <property type="entry name" value="SET_SMYD"/>
    <property type="match status" value="1"/>
</dbReference>
<dbReference type="Proteomes" id="UP000189703">
    <property type="component" value="Unplaced"/>
</dbReference>
<dbReference type="PANTHER" id="PTHR47643">
    <property type="entry name" value="TPR DOMAIN PROTEIN (AFU_ORTHOLOGUE AFUA_5G12710)"/>
    <property type="match status" value="1"/>
</dbReference>
<dbReference type="InterPro" id="IPR053209">
    <property type="entry name" value="Gramillin-biosynth_MTr"/>
</dbReference>
<dbReference type="Pfam" id="PF00856">
    <property type="entry name" value="SET"/>
    <property type="match status" value="1"/>
</dbReference>
<feature type="domain" description="SET" evidence="1">
    <location>
        <begin position="184"/>
        <end position="373"/>
    </location>
</feature>
<proteinExistence type="predicted"/>
<evidence type="ECO:0000259" key="1">
    <source>
        <dbReference type="PROSITE" id="PS50280"/>
    </source>
</evidence>
<dbReference type="OrthoDB" id="1028014at2759"/>
<dbReference type="SUPFAM" id="SSF48452">
    <property type="entry name" value="TPR-like"/>
    <property type="match status" value="1"/>
</dbReference>
<name>A0A1U7ZWD9_NELNU</name>
<dbReference type="KEGG" id="nnu:104597947"/>
<dbReference type="InterPro" id="IPR019734">
    <property type="entry name" value="TPR_rpt"/>
</dbReference>
<dbReference type="SMART" id="SM00317">
    <property type="entry name" value="SET"/>
    <property type="match status" value="1"/>
</dbReference>